<reference evidence="1 2" key="1">
    <citation type="submission" date="2017-06" db="EMBL/GenBank/DDBJ databases">
        <authorList>
            <person name="Conboy A.J."/>
            <person name="Conboy D.B."/>
            <person name="Cross T."/>
            <person name="Shade D."/>
            <person name="Dunbar D."/>
            <person name="Schaff J.E."/>
            <person name="Dashiell C.L."/>
            <person name="Macialek J.A."/>
            <person name="Klyczek K."/>
            <person name="Bradley K.W."/>
            <person name="Asai D.J."/>
            <person name="Bowman C.A."/>
            <person name="Russell D.A."/>
            <person name="Pope W.H."/>
            <person name="Jacobs-Sera D."/>
            <person name="Hendrix R.W."/>
            <person name="Hatfull G.F."/>
        </authorList>
    </citation>
    <scope>NUCLEOTIDE SEQUENCE [LARGE SCALE GENOMIC DNA]</scope>
</reference>
<gene>
    <name evidence="1" type="ORF">SEA_SHADE_77</name>
</gene>
<evidence type="ECO:0000313" key="1">
    <source>
        <dbReference type="EMBL" id="ASR80782.1"/>
    </source>
</evidence>
<evidence type="ECO:0000313" key="2">
    <source>
        <dbReference type="Proteomes" id="UP000225262"/>
    </source>
</evidence>
<protein>
    <submittedName>
        <fullName evidence="1">Uncharacterized protein</fullName>
    </submittedName>
</protein>
<dbReference type="EMBL" id="MF189178">
    <property type="protein sequence ID" value="ASR80782.1"/>
    <property type="molecule type" value="Genomic_DNA"/>
</dbReference>
<dbReference type="OrthoDB" id="24308at10239"/>
<dbReference type="Proteomes" id="UP000225262">
    <property type="component" value="Segment"/>
</dbReference>
<proteinExistence type="predicted"/>
<accession>A0A222Z8E5</accession>
<organism evidence="1 2">
    <name type="scientific">Arthrobacter phage Shade</name>
    <dbReference type="NCBI Taxonomy" id="2024283"/>
    <lineage>
        <taxon>Viruses</taxon>
        <taxon>Duplodnaviria</taxon>
        <taxon>Heunggongvirae</taxon>
        <taxon>Uroviricota</taxon>
        <taxon>Caudoviricetes</taxon>
        <taxon>Berryhillviridae</taxon>
        <taxon>Marthavirus</taxon>
        <taxon>Marthavirus shade</taxon>
    </lineage>
</organism>
<keyword evidence="2" id="KW-1185">Reference proteome</keyword>
<name>A0A222Z8E5_9CAUD</name>
<sequence length="102" mass="11009">MTIMKLTKTDDLYTARCGVWYCGNKAQIAEAVQFAESLPFPKMCRVGLTIDADIAGRKYMYLGINVKLSADAANGGANEAGMKRIAAFEKAAAKLGVELIED</sequence>